<organism evidence="1 2">
    <name type="scientific">Candidatus Thiomargarita nelsonii</name>
    <dbReference type="NCBI Taxonomy" id="1003181"/>
    <lineage>
        <taxon>Bacteria</taxon>
        <taxon>Pseudomonadati</taxon>
        <taxon>Pseudomonadota</taxon>
        <taxon>Gammaproteobacteria</taxon>
        <taxon>Thiotrichales</taxon>
        <taxon>Thiotrichaceae</taxon>
        <taxon>Thiomargarita</taxon>
    </lineage>
</organism>
<dbReference type="GO" id="GO:0120147">
    <property type="term" value="F:formylglycine-generating oxidase activity"/>
    <property type="evidence" value="ECO:0007669"/>
    <property type="project" value="TreeGrafter"/>
</dbReference>
<dbReference type="PANTHER" id="PTHR23150">
    <property type="entry name" value="SULFATASE MODIFYING FACTOR 1, 2"/>
    <property type="match status" value="1"/>
</dbReference>
<accession>A0A0A6PFB1</accession>
<dbReference type="SUPFAM" id="SSF56436">
    <property type="entry name" value="C-type lectin-like"/>
    <property type="match status" value="1"/>
</dbReference>
<dbReference type="InterPro" id="IPR042095">
    <property type="entry name" value="SUMF_sf"/>
</dbReference>
<dbReference type="AlphaFoldDB" id="A0A0A6PFB1"/>
<sequence length="219" mass="24827">MSKNKMKWPSFKEVHAYRRTVYNTIKQIIETHSAFESANLPITQQSPAWAVFMGFEHERIHLETSSVLFRELPAYLLRRPEQWPPYHPSADQSSTHPPQQGVDYPQNQMIAMPAGDLTLGKPQDWPSFGWDNEYGQRSLRVRPFRASQYLVSNGELNCELALKSLTCLGRGLPMAITMKPKPIVHGVPSKKGPHCHTALSLRPNITECAINLALTKQPV</sequence>
<dbReference type="Proteomes" id="UP000030428">
    <property type="component" value="Unassembled WGS sequence"/>
</dbReference>
<keyword evidence="2" id="KW-1185">Reference proteome</keyword>
<dbReference type="InterPro" id="IPR051043">
    <property type="entry name" value="Sulfatase_Mod_Factor_Kinase"/>
</dbReference>
<reference evidence="1 2" key="1">
    <citation type="journal article" date="2016" name="Front. Microbiol.">
        <title>Single-Cell (Meta-)Genomics of a Dimorphic Candidatus Thiomargarita nelsonii Reveals Genomic Plasticity.</title>
        <authorList>
            <person name="Flood B.E."/>
            <person name="Fliss P."/>
            <person name="Jones D.S."/>
            <person name="Dick G.J."/>
            <person name="Jain S."/>
            <person name="Kaster A.K."/>
            <person name="Winkel M."/>
            <person name="Mussmann M."/>
            <person name="Bailey J."/>
        </authorList>
    </citation>
    <scope>NUCLEOTIDE SEQUENCE [LARGE SCALE GENOMIC DNA]</scope>
    <source>
        <strain evidence="1">Hydrate Ridge</strain>
    </source>
</reference>
<dbReference type="Gene3D" id="3.90.1580.10">
    <property type="entry name" value="paralog of FGE (formylglycine-generating enzyme)"/>
    <property type="match status" value="1"/>
</dbReference>
<evidence type="ECO:0000313" key="2">
    <source>
        <dbReference type="Proteomes" id="UP000030428"/>
    </source>
</evidence>
<dbReference type="EMBL" id="JSZA02000107">
    <property type="protein sequence ID" value="KHD09445.2"/>
    <property type="molecule type" value="Genomic_DNA"/>
</dbReference>
<protein>
    <submittedName>
        <fullName evidence="1">Uncharacterized protein</fullName>
    </submittedName>
</protein>
<dbReference type="InterPro" id="IPR016187">
    <property type="entry name" value="CTDL_fold"/>
</dbReference>
<evidence type="ECO:0000313" key="1">
    <source>
        <dbReference type="EMBL" id="KHD09445.2"/>
    </source>
</evidence>
<comment type="caution">
    <text evidence="1">The sequence shown here is derived from an EMBL/GenBank/DDBJ whole genome shotgun (WGS) entry which is preliminary data.</text>
</comment>
<name>A0A0A6PFB1_9GAMM</name>
<proteinExistence type="predicted"/>
<gene>
    <name evidence="1" type="ORF">PN36_22715</name>
</gene>
<dbReference type="PANTHER" id="PTHR23150:SF26">
    <property type="entry name" value="GENERIC METHYLTRANSFERASE"/>
    <property type="match status" value="1"/>
</dbReference>